<dbReference type="SUPFAM" id="SSF69055">
    <property type="entry name" value="1-deoxy-D-xylulose-5-phosphate reductoisomerase, C-terminal domain"/>
    <property type="match status" value="1"/>
</dbReference>
<feature type="domain" description="DXP reductoisomerase C-terminal" evidence="12">
    <location>
        <begin position="276"/>
        <end position="392"/>
    </location>
</feature>
<name>A0A1I3RFW2_9BACT</name>
<keyword evidence="14" id="KW-1185">Reference proteome</keyword>
<feature type="binding site" evidence="9">
    <location>
        <position position="233"/>
    </location>
    <ligand>
        <name>1-deoxy-D-xylulose 5-phosphate</name>
        <dbReference type="ChEBI" id="CHEBI:57792"/>
    </ligand>
</feature>
<dbReference type="FunFam" id="3.40.50.720:FF:000045">
    <property type="entry name" value="1-deoxy-D-xylulose 5-phosphate reductoisomerase"/>
    <property type="match status" value="1"/>
</dbReference>
<evidence type="ECO:0000256" key="1">
    <source>
        <dbReference type="ARBA" id="ARBA00005094"/>
    </source>
</evidence>
<dbReference type="Gene3D" id="1.10.1740.10">
    <property type="match status" value="1"/>
</dbReference>
<evidence type="ECO:0000256" key="3">
    <source>
        <dbReference type="ARBA" id="ARBA00022723"/>
    </source>
</evidence>
<evidence type="ECO:0000256" key="7">
    <source>
        <dbReference type="ARBA" id="ARBA00023229"/>
    </source>
</evidence>
<evidence type="ECO:0000313" key="13">
    <source>
        <dbReference type="EMBL" id="SFJ44762.1"/>
    </source>
</evidence>
<evidence type="ECO:0000256" key="5">
    <source>
        <dbReference type="ARBA" id="ARBA00023002"/>
    </source>
</evidence>
<comment type="catalytic activity">
    <reaction evidence="8">
        <text>2-C-methyl-D-erythritol 4-phosphate + NADP(+) = 1-deoxy-D-xylulose 5-phosphate + NADPH + H(+)</text>
        <dbReference type="Rhea" id="RHEA:13717"/>
        <dbReference type="ChEBI" id="CHEBI:15378"/>
        <dbReference type="ChEBI" id="CHEBI:57783"/>
        <dbReference type="ChEBI" id="CHEBI:57792"/>
        <dbReference type="ChEBI" id="CHEBI:58262"/>
        <dbReference type="ChEBI" id="CHEBI:58349"/>
        <dbReference type="EC" id="1.1.1.267"/>
    </reaction>
    <physiologicalReaction direction="right-to-left" evidence="8">
        <dbReference type="Rhea" id="RHEA:13719"/>
    </physiologicalReaction>
</comment>
<feature type="binding site" evidence="9">
    <location>
        <position position="52"/>
    </location>
    <ligand>
        <name>NADPH</name>
        <dbReference type="ChEBI" id="CHEBI:57783"/>
    </ligand>
</feature>
<evidence type="ECO:0000256" key="4">
    <source>
        <dbReference type="ARBA" id="ARBA00022857"/>
    </source>
</evidence>
<feature type="binding site" evidence="9">
    <location>
        <position position="26"/>
    </location>
    <ligand>
        <name>NADPH</name>
        <dbReference type="ChEBI" id="CHEBI:57783"/>
    </ligand>
</feature>
<evidence type="ECO:0000256" key="8">
    <source>
        <dbReference type="ARBA" id="ARBA00048543"/>
    </source>
</evidence>
<dbReference type="NCBIfam" id="TIGR00243">
    <property type="entry name" value="Dxr"/>
    <property type="match status" value="1"/>
</dbReference>
<dbReference type="PIRSF" id="PIRSF006205">
    <property type="entry name" value="Dxp_reductismrs"/>
    <property type="match status" value="1"/>
</dbReference>
<feature type="binding site" evidence="9">
    <location>
        <position position="232"/>
    </location>
    <ligand>
        <name>1-deoxy-D-xylulose 5-phosphate</name>
        <dbReference type="ChEBI" id="CHEBI:57792"/>
    </ligand>
</feature>
<keyword evidence="5 9" id="KW-0560">Oxidoreductase</keyword>
<dbReference type="InterPro" id="IPR013512">
    <property type="entry name" value="DXP_reductoisomerase_N"/>
</dbReference>
<dbReference type="UniPathway" id="UPA00056">
    <property type="reaction ID" value="UER00092"/>
</dbReference>
<feature type="binding site" evidence="9">
    <location>
        <position position="167"/>
    </location>
    <ligand>
        <name>Mn(2+)</name>
        <dbReference type="ChEBI" id="CHEBI:29035"/>
    </ligand>
</feature>
<dbReference type="STRING" id="52560.SAMN04488082_103140"/>
<feature type="binding site" evidence="9">
    <location>
        <position position="167"/>
    </location>
    <ligand>
        <name>1-deoxy-D-xylulose 5-phosphate</name>
        <dbReference type="ChEBI" id="CHEBI:57792"/>
    </ligand>
</feature>
<comment type="cofactor">
    <cofactor evidence="9">
        <name>Mg(2+)</name>
        <dbReference type="ChEBI" id="CHEBI:18420"/>
    </cofactor>
    <cofactor evidence="9">
        <name>Mn(2+)</name>
        <dbReference type="ChEBI" id="CHEBI:29035"/>
    </cofactor>
</comment>
<feature type="binding site" evidence="9">
    <location>
        <position position="28"/>
    </location>
    <ligand>
        <name>NADPH</name>
        <dbReference type="ChEBI" id="CHEBI:57783"/>
    </ligand>
</feature>
<feature type="binding site" evidence="9">
    <location>
        <position position="191"/>
    </location>
    <ligand>
        <name>1-deoxy-D-xylulose 5-phosphate</name>
        <dbReference type="ChEBI" id="CHEBI:57792"/>
    </ligand>
</feature>
<dbReference type="EC" id="1.1.1.267" evidence="9"/>
<keyword evidence="7 9" id="KW-0414">Isoprene biosynthesis</keyword>
<feature type="binding site" evidence="9">
    <location>
        <position position="140"/>
    </location>
    <ligand>
        <name>1-deoxy-D-xylulose 5-phosphate</name>
        <dbReference type="ChEBI" id="CHEBI:57792"/>
    </ligand>
</feature>
<feature type="binding site" evidence="9">
    <location>
        <position position="29"/>
    </location>
    <ligand>
        <name>NADPH</name>
        <dbReference type="ChEBI" id="CHEBI:57783"/>
    </ligand>
</feature>
<dbReference type="GO" id="GO:0016853">
    <property type="term" value="F:isomerase activity"/>
    <property type="evidence" value="ECO:0007669"/>
    <property type="project" value="UniProtKB-KW"/>
</dbReference>
<evidence type="ECO:0000259" key="12">
    <source>
        <dbReference type="Pfam" id="PF13288"/>
    </source>
</evidence>
<comment type="function">
    <text evidence="9">Catalyzes the NADPH-dependent rearrangement and reduction of 1-deoxy-D-xylulose-5-phosphate (DXP) to 2-C-methyl-D-erythritol 4-phosphate (MEP).</text>
</comment>
<dbReference type="InterPro" id="IPR013644">
    <property type="entry name" value="DXP_reductoisomerase_C"/>
</dbReference>
<feature type="binding site" evidence="9">
    <location>
        <position position="53"/>
    </location>
    <ligand>
        <name>NADPH</name>
        <dbReference type="ChEBI" id="CHEBI:57783"/>
    </ligand>
</feature>
<dbReference type="EMBL" id="FORX01000003">
    <property type="protein sequence ID" value="SFJ44762.1"/>
    <property type="molecule type" value="Genomic_DNA"/>
</dbReference>
<dbReference type="GO" id="GO:0030145">
    <property type="term" value="F:manganese ion binding"/>
    <property type="evidence" value="ECO:0007669"/>
    <property type="project" value="TreeGrafter"/>
</dbReference>
<keyword evidence="4 9" id="KW-0521">NADP</keyword>
<evidence type="ECO:0000313" key="14">
    <source>
        <dbReference type="Proteomes" id="UP000198635"/>
    </source>
</evidence>
<feature type="binding site" evidence="9">
    <location>
        <position position="165"/>
    </location>
    <ligand>
        <name>Mn(2+)</name>
        <dbReference type="ChEBI" id="CHEBI:29035"/>
    </ligand>
</feature>
<comment type="pathway">
    <text evidence="1 9">Isoprenoid biosynthesis; isopentenyl diphosphate biosynthesis via DXP pathway; isopentenyl diphosphate from 1-deoxy-D-xylulose 5-phosphate: step 1/6.</text>
</comment>
<dbReference type="OrthoDB" id="9806546at2"/>
<feature type="binding site" evidence="9">
    <location>
        <position position="227"/>
    </location>
    <ligand>
        <name>1-deoxy-D-xylulose 5-phosphate</name>
        <dbReference type="ChEBI" id="CHEBI:57792"/>
    </ligand>
</feature>
<dbReference type="SUPFAM" id="SSF55347">
    <property type="entry name" value="Glyceraldehyde-3-phosphate dehydrogenase-like, C-terminal domain"/>
    <property type="match status" value="1"/>
</dbReference>
<feature type="domain" description="1-deoxy-D-xylulose 5-phosphate reductoisomerase N-terminal" evidence="10">
    <location>
        <begin position="20"/>
        <end position="147"/>
    </location>
</feature>
<reference evidence="14" key="1">
    <citation type="submission" date="2016-10" db="EMBL/GenBank/DDBJ databases">
        <authorList>
            <person name="Varghese N."/>
            <person name="Submissions S."/>
        </authorList>
    </citation>
    <scope>NUCLEOTIDE SEQUENCE [LARGE SCALE GENOMIC DNA]</scope>
    <source>
        <strain evidence="14">DSM 5918</strain>
    </source>
</reference>
<evidence type="ECO:0000256" key="2">
    <source>
        <dbReference type="ARBA" id="ARBA00006825"/>
    </source>
</evidence>
<feature type="binding site" evidence="9">
    <location>
        <position position="166"/>
    </location>
    <ligand>
        <name>1-deoxy-D-xylulose 5-phosphate</name>
        <dbReference type="ChEBI" id="CHEBI:57792"/>
    </ligand>
</feature>
<feature type="domain" description="1-deoxy-D-xylulose 5-phosphate reductoisomerase C-terminal" evidence="11">
    <location>
        <begin position="161"/>
        <end position="244"/>
    </location>
</feature>
<feature type="binding site" evidence="9">
    <location>
        <position position="220"/>
    </location>
    <ligand>
        <name>NADPH</name>
        <dbReference type="ChEBI" id="CHEBI:57783"/>
    </ligand>
</feature>
<keyword evidence="6 9" id="KW-0464">Manganese</keyword>
<protein>
    <recommendedName>
        <fullName evidence="9">1-deoxy-D-xylulose 5-phosphate reductoisomerase</fullName>
        <shortName evidence="9">DXP reductoisomerase</shortName>
        <ecNumber evidence="9">1.1.1.267</ecNumber>
    </recommendedName>
    <alternativeName>
        <fullName evidence="9">1-deoxyxylulose-5-phosphate reductoisomerase</fullName>
    </alternativeName>
    <alternativeName>
        <fullName evidence="9">2-C-methyl-D-erythritol 4-phosphate synthase</fullName>
    </alternativeName>
</protein>
<feature type="binding site" evidence="9">
    <location>
        <position position="236"/>
    </location>
    <ligand>
        <name>1-deoxy-D-xylulose 5-phosphate</name>
        <dbReference type="ChEBI" id="CHEBI:57792"/>
    </ligand>
</feature>
<dbReference type="Gene3D" id="3.40.50.720">
    <property type="entry name" value="NAD(P)-binding Rossmann-like Domain"/>
    <property type="match status" value="1"/>
</dbReference>
<accession>A0A1I3RFW2</accession>
<dbReference type="RefSeq" id="WP_092372994.1">
    <property type="nucleotide sequence ID" value="NZ_FORX01000003.1"/>
</dbReference>
<dbReference type="GO" id="GO:0030604">
    <property type="term" value="F:1-deoxy-D-xylulose-5-phosphate reductoisomerase activity"/>
    <property type="evidence" value="ECO:0007669"/>
    <property type="project" value="UniProtKB-UniRule"/>
</dbReference>
<dbReference type="HAMAP" id="MF_00183">
    <property type="entry name" value="DXP_reductoisom"/>
    <property type="match status" value="1"/>
</dbReference>
<feature type="binding site" evidence="9">
    <location>
        <position position="214"/>
    </location>
    <ligand>
        <name>1-deoxy-D-xylulose 5-phosphate</name>
        <dbReference type="ChEBI" id="CHEBI:57792"/>
    </ligand>
</feature>
<organism evidence="13 14">
    <name type="scientific">Desulfomicrobium apsheronum</name>
    <dbReference type="NCBI Taxonomy" id="52560"/>
    <lineage>
        <taxon>Bacteria</taxon>
        <taxon>Pseudomonadati</taxon>
        <taxon>Thermodesulfobacteriota</taxon>
        <taxon>Desulfovibrionia</taxon>
        <taxon>Desulfovibrionales</taxon>
        <taxon>Desulfomicrobiaceae</taxon>
        <taxon>Desulfomicrobium</taxon>
    </lineage>
</organism>
<sequence length="403" mass="43182">MKYISGLSSPVFDRPGQRTLAILGSTGSIGTSALKVVAKNRDDLDVVALAGARNIKLLARQAEIFRPKYLGVLNKEKADELSALLPEGYNPRILVGQEGYTTMATLPEADLILAAQVGAAGLVPAMAAAKAGKVLCLANKEALVLAGDLFRSVCQASGAVILPVDSEHNALFQAFTGHEGRQACRLILTASGGPFRTKSLHEIQAVTPAQALRHPNWSMGAKISIDSATMMNKGLEIIEAVHLYGASLDEVDVVVHPQSIVHSLVEYEDGSQLGHLGMPDMEIPIGYCLGYPKRLHIGLERLDLARIGTLTFETPDPLRFPCLNLAREALLAGPSHPVVLNAANEIAVQAFLDGRISFPGIARLIEMMLGKHSLTLMHDLGDILDLDAQTRTRSEEAIGKGEW</sequence>
<feature type="binding site" evidence="9">
    <location>
        <position position="139"/>
    </location>
    <ligand>
        <name>NADPH</name>
        <dbReference type="ChEBI" id="CHEBI:57783"/>
    </ligand>
</feature>
<evidence type="ECO:0000256" key="9">
    <source>
        <dbReference type="HAMAP-Rule" id="MF_00183"/>
    </source>
</evidence>
<dbReference type="InterPro" id="IPR003821">
    <property type="entry name" value="DXP_reductoisomerase"/>
</dbReference>
<dbReference type="InterPro" id="IPR036291">
    <property type="entry name" value="NAD(P)-bd_dom_sf"/>
</dbReference>
<feature type="binding site" evidence="9">
    <location>
        <position position="236"/>
    </location>
    <ligand>
        <name>Mn(2+)</name>
        <dbReference type="ChEBI" id="CHEBI:29035"/>
    </ligand>
</feature>
<keyword evidence="9" id="KW-0460">Magnesium</keyword>
<dbReference type="GO" id="GO:0051484">
    <property type="term" value="P:isopentenyl diphosphate biosynthetic process, methylerythritol 4-phosphate pathway involved in terpenoid biosynthetic process"/>
    <property type="evidence" value="ECO:0007669"/>
    <property type="project" value="UniProtKB-ARBA"/>
</dbReference>
<dbReference type="PANTHER" id="PTHR30525:SF0">
    <property type="entry name" value="1-DEOXY-D-XYLULOSE 5-PHOSPHATE REDUCTOISOMERASE, CHLOROPLASTIC"/>
    <property type="match status" value="1"/>
</dbReference>
<dbReference type="GO" id="GO:0070402">
    <property type="term" value="F:NADPH binding"/>
    <property type="evidence" value="ECO:0007669"/>
    <property type="project" value="InterPro"/>
</dbReference>
<proteinExistence type="inferred from homology"/>
<dbReference type="Pfam" id="PF08436">
    <property type="entry name" value="DXP_redisom_C"/>
    <property type="match status" value="1"/>
</dbReference>
<evidence type="ECO:0000259" key="11">
    <source>
        <dbReference type="Pfam" id="PF08436"/>
    </source>
</evidence>
<dbReference type="SUPFAM" id="SSF51735">
    <property type="entry name" value="NAD(P)-binding Rossmann-fold domains"/>
    <property type="match status" value="1"/>
</dbReference>
<dbReference type="AlphaFoldDB" id="A0A1I3RFW2"/>
<gene>
    <name evidence="9" type="primary">dxr</name>
    <name evidence="13" type="ORF">SAMN04488082_103140</name>
</gene>
<evidence type="ECO:0000256" key="6">
    <source>
        <dbReference type="ARBA" id="ARBA00023211"/>
    </source>
</evidence>
<dbReference type="Pfam" id="PF13288">
    <property type="entry name" value="DXPR_C"/>
    <property type="match status" value="1"/>
</dbReference>
<dbReference type="InterPro" id="IPR026877">
    <property type="entry name" value="DXPR_C"/>
</dbReference>
<comment type="similarity">
    <text evidence="2 9">Belongs to the DXR family.</text>
</comment>
<dbReference type="Proteomes" id="UP000198635">
    <property type="component" value="Unassembled WGS sequence"/>
</dbReference>
<dbReference type="PANTHER" id="PTHR30525">
    <property type="entry name" value="1-DEOXY-D-XYLULOSE 5-PHOSPHATE REDUCTOISOMERASE"/>
    <property type="match status" value="1"/>
</dbReference>
<dbReference type="Pfam" id="PF02670">
    <property type="entry name" value="DXP_reductoisom"/>
    <property type="match status" value="1"/>
</dbReference>
<feature type="binding site" evidence="9">
    <location>
        <position position="141"/>
    </location>
    <ligand>
        <name>NADPH</name>
        <dbReference type="ChEBI" id="CHEBI:57783"/>
    </ligand>
</feature>
<dbReference type="InterPro" id="IPR036169">
    <property type="entry name" value="DXPR_C_sf"/>
</dbReference>
<feature type="binding site" evidence="9">
    <location>
        <position position="27"/>
    </location>
    <ligand>
        <name>NADPH</name>
        <dbReference type="ChEBI" id="CHEBI:57783"/>
    </ligand>
</feature>
<keyword evidence="3 9" id="KW-0479">Metal-binding</keyword>
<evidence type="ECO:0000259" key="10">
    <source>
        <dbReference type="Pfam" id="PF02670"/>
    </source>
</evidence>
<feature type="binding site" evidence="9">
    <location>
        <position position="54"/>
    </location>
    <ligand>
        <name>NADPH</name>
        <dbReference type="ChEBI" id="CHEBI:57783"/>
    </ligand>
</feature>
<keyword evidence="13" id="KW-0413">Isomerase</keyword>